<evidence type="ECO:0000313" key="3">
    <source>
        <dbReference type="Proteomes" id="UP000216113"/>
    </source>
</evidence>
<keyword evidence="1" id="KW-0812">Transmembrane</keyword>
<feature type="transmembrane region" description="Helical" evidence="1">
    <location>
        <begin position="236"/>
        <end position="261"/>
    </location>
</feature>
<feature type="transmembrane region" description="Helical" evidence="1">
    <location>
        <begin position="58"/>
        <end position="75"/>
    </location>
</feature>
<name>A0A266LVM6_PSEFR</name>
<keyword evidence="1" id="KW-1133">Transmembrane helix</keyword>
<accession>A0A266LVM6</accession>
<dbReference type="EMBL" id="NQKL01000008">
    <property type="protein sequence ID" value="OZY41447.1"/>
    <property type="molecule type" value="Genomic_DNA"/>
</dbReference>
<dbReference type="RefSeq" id="WP_095029333.1">
    <property type="nucleotide sequence ID" value="NZ_NQKL01000008.1"/>
</dbReference>
<sequence>MIKTLPKIIISVAALFGMFINLHLIHTLSDHSAVSGVEELLSLRMYDWSQSVSKKSDLGGFVTFSILGAVIAAYVASKLELNLEKTLYSIIATAIISGFVLGNVQNAVVSQIGTSLVEKYPAAAKRAISTYYVQRLAWRDNDYKNVLIPEYSGDNIRTIESRLFSVNMFYLVEDPLFVTGDKARGKDLMALYFNDAVDAQVKQQPWGLPKDNWIYEGFVRKFDTAHYDLRRINNTVVMPVVLATTIFSLIISILVFIGEVFGLAGGSWIKIRVYAVAGVAIALLVTPIFVQTHYHLTPAIQQFNCSYSYCNLAQPVIDWLFRFELGVVKLISFVT</sequence>
<feature type="transmembrane region" description="Helical" evidence="1">
    <location>
        <begin position="87"/>
        <end position="104"/>
    </location>
</feature>
<dbReference type="Proteomes" id="UP000216113">
    <property type="component" value="Unassembled WGS sequence"/>
</dbReference>
<organism evidence="2 3">
    <name type="scientific">Pseudomonas fragi</name>
    <dbReference type="NCBI Taxonomy" id="296"/>
    <lineage>
        <taxon>Bacteria</taxon>
        <taxon>Pseudomonadati</taxon>
        <taxon>Pseudomonadota</taxon>
        <taxon>Gammaproteobacteria</taxon>
        <taxon>Pseudomonadales</taxon>
        <taxon>Pseudomonadaceae</taxon>
        <taxon>Pseudomonas</taxon>
    </lineage>
</organism>
<gene>
    <name evidence="2" type="ORF">CJF43_11810</name>
</gene>
<keyword evidence="1" id="KW-0472">Membrane</keyword>
<evidence type="ECO:0000313" key="2">
    <source>
        <dbReference type="EMBL" id="OZY41447.1"/>
    </source>
</evidence>
<dbReference type="AlphaFoldDB" id="A0A266LVM6"/>
<proteinExistence type="predicted"/>
<reference evidence="2 3" key="1">
    <citation type="submission" date="2017-08" db="EMBL/GenBank/DDBJ databases">
        <title>Genomic and metabolic characterisation of spoilage-associated Pseudomonas species.</title>
        <authorList>
            <person name="Stanborough T."/>
            <person name="Fegan N."/>
            <person name="Powell S.M."/>
            <person name="Singh T."/>
            <person name="Tamplin M.L."/>
            <person name="Chandry P.S."/>
        </authorList>
    </citation>
    <scope>NUCLEOTIDE SEQUENCE [LARGE SCALE GENOMIC DNA]</scope>
    <source>
        <strain evidence="2 3">F1820</strain>
    </source>
</reference>
<protein>
    <submittedName>
        <fullName evidence="2">Uncharacterized protein</fullName>
    </submittedName>
</protein>
<comment type="caution">
    <text evidence="2">The sequence shown here is derived from an EMBL/GenBank/DDBJ whole genome shotgun (WGS) entry which is preliminary data.</text>
</comment>
<evidence type="ECO:0000256" key="1">
    <source>
        <dbReference type="SAM" id="Phobius"/>
    </source>
</evidence>
<feature type="transmembrane region" description="Helical" evidence="1">
    <location>
        <begin position="273"/>
        <end position="290"/>
    </location>
</feature>